<sequence length="119" mass="12875">MMRRGRRWALMVLMALAMGAQAADPMPSPAGAAHLKAERVRIERIFVDEVAGIAGATPAQVRRGMPKGPRITDTGRRVTESLEHQTGRALSDEQRAAIHAADARREAALARARADAAQR</sequence>
<dbReference type="Proteomes" id="UP000318349">
    <property type="component" value="Unassembled WGS sequence"/>
</dbReference>
<accession>A0A557RC45</accession>
<keyword evidence="2" id="KW-0732">Signal</keyword>
<dbReference type="EMBL" id="VMNI01000004">
    <property type="protein sequence ID" value="TVO78949.1"/>
    <property type="molecule type" value="Genomic_DNA"/>
</dbReference>
<comment type="caution">
    <text evidence="3">The sequence shown here is derived from an EMBL/GenBank/DDBJ whole genome shotgun (WGS) entry which is preliminary data.</text>
</comment>
<evidence type="ECO:0000313" key="3">
    <source>
        <dbReference type="EMBL" id="TVO78949.1"/>
    </source>
</evidence>
<organism evidence="3 4">
    <name type="scientific">Denitromonas halophila</name>
    <dbReference type="NCBI Taxonomy" id="1629404"/>
    <lineage>
        <taxon>Bacteria</taxon>
        <taxon>Pseudomonadati</taxon>
        <taxon>Pseudomonadota</taxon>
        <taxon>Betaproteobacteria</taxon>
        <taxon>Rhodocyclales</taxon>
        <taxon>Zoogloeaceae</taxon>
        <taxon>Denitromonas</taxon>
    </lineage>
</organism>
<reference evidence="3 4" key="1">
    <citation type="submission" date="2019-07" db="EMBL/GenBank/DDBJ databases">
        <title>The pathways for chlorine oxyanion respiration interact through the shared metabolite chlorate.</title>
        <authorList>
            <person name="Barnum T.P."/>
            <person name="Cheng Y."/>
            <person name="Hill K.A."/>
            <person name="Lucas L.N."/>
            <person name="Carlson H.K."/>
            <person name="Coates J.D."/>
        </authorList>
    </citation>
    <scope>NUCLEOTIDE SEQUENCE [LARGE SCALE GENOMIC DNA]</scope>
    <source>
        <strain evidence="3 4">SFB-1</strain>
    </source>
</reference>
<feature type="chain" id="PRO_5021721788" description="DUF4148 domain-containing protein" evidence="2">
    <location>
        <begin position="23"/>
        <end position="119"/>
    </location>
</feature>
<proteinExistence type="predicted"/>
<name>A0A557RC45_9RHOO</name>
<gene>
    <name evidence="3" type="ORF">FHP89_04655</name>
</gene>
<protein>
    <recommendedName>
        <fullName evidence="5">DUF4148 domain-containing protein</fullName>
    </recommendedName>
</protein>
<feature type="region of interest" description="Disordered" evidence="1">
    <location>
        <begin position="83"/>
        <end position="102"/>
    </location>
</feature>
<evidence type="ECO:0000256" key="2">
    <source>
        <dbReference type="SAM" id="SignalP"/>
    </source>
</evidence>
<evidence type="ECO:0008006" key="5">
    <source>
        <dbReference type="Google" id="ProtNLM"/>
    </source>
</evidence>
<evidence type="ECO:0000313" key="4">
    <source>
        <dbReference type="Proteomes" id="UP000318349"/>
    </source>
</evidence>
<dbReference type="AlphaFoldDB" id="A0A557RC45"/>
<evidence type="ECO:0000256" key="1">
    <source>
        <dbReference type="SAM" id="MobiDB-lite"/>
    </source>
</evidence>
<feature type="signal peptide" evidence="2">
    <location>
        <begin position="1"/>
        <end position="22"/>
    </location>
</feature>